<proteinExistence type="predicted"/>
<dbReference type="EMBL" id="BK002314">
    <property type="protein sequence ID" value="DAA03821.1"/>
    <property type="molecule type" value="Genomic_DNA"/>
</dbReference>
<name>Q6IKQ2_DROME</name>
<organism evidence="1">
    <name type="scientific">Drosophila melanogaster</name>
    <name type="common">Fruit fly</name>
    <dbReference type="NCBI Taxonomy" id="7227"/>
    <lineage>
        <taxon>Eukaryota</taxon>
        <taxon>Metazoa</taxon>
        <taxon>Ecdysozoa</taxon>
        <taxon>Arthropoda</taxon>
        <taxon>Hexapoda</taxon>
        <taxon>Insecta</taxon>
        <taxon>Pterygota</taxon>
        <taxon>Neoptera</taxon>
        <taxon>Endopterygota</taxon>
        <taxon>Diptera</taxon>
        <taxon>Brachycera</taxon>
        <taxon>Muscomorpha</taxon>
        <taxon>Ephydroidea</taxon>
        <taxon>Drosophilidae</taxon>
        <taxon>Drosophila</taxon>
        <taxon>Sophophora</taxon>
    </lineage>
</organism>
<gene>
    <name evidence="1" type="ORF">HDC11856</name>
</gene>
<protein>
    <submittedName>
        <fullName evidence="1">HDC11856</fullName>
    </submittedName>
</protein>
<evidence type="ECO:0000313" key="1">
    <source>
        <dbReference type="EMBL" id="DAA03821.1"/>
    </source>
</evidence>
<sequence>MRHACAASGRVILEWSNGRLFWVLTKSAHPNSAALGLISAHKYQWGTPRRRLRKEAGGGSWCGASFCGHTTFFNCQTTTKPVTLSTARWKMEQKGLSGGALGVNTYMEIKMTLGQASILLVLQTVFNPQDTAMCFDKRYRQLIGTESDLAR</sequence>
<accession>Q6IKQ2</accession>
<dbReference type="AlphaFoldDB" id="Q6IKQ2"/>
<reference evidence="1" key="1">
    <citation type="journal article" date="2003" name="Genome Biol.">
        <title>An integrated gene annotation and transcriptional profiling approach towards the full gene content of the Drosophila genome.</title>
        <authorList>
            <person name="Hild M."/>
            <person name="Beckmann B."/>
            <person name="Haas S.A."/>
            <person name="Koch B."/>
            <person name="Solovyev V."/>
            <person name="Busold C."/>
            <person name="Fellenberg K."/>
            <person name="Boutros M."/>
            <person name="Vingron M."/>
            <person name="Sauer F."/>
            <person name="Hoheisel J.D."/>
            <person name="Paro R."/>
        </authorList>
    </citation>
    <scope>NUCLEOTIDE SEQUENCE</scope>
</reference>